<evidence type="ECO:0000313" key="3">
    <source>
        <dbReference type="Proteomes" id="UP001341281"/>
    </source>
</evidence>
<protein>
    <recommendedName>
        <fullName evidence="1">Disease resistance protein At4g27190-like leucine-rich repeats domain-containing protein</fullName>
    </recommendedName>
</protein>
<dbReference type="AlphaFoldDB" id="A0AAQ3X2U8"/>
<dbReference type="PANTHER" id="PTHR33463:SF103">
    <property type="entry name" value="NB-ARC DOMAIN-CONTAINING PROTEIN"/>
    <property type="match status" value="1"/>
</dbReference>
<proteinExistence type="predicted"/>
<evidence type="ECO:0000259" key="1">
    <source>
        <dbReference type="Pfam" id="PF23247"/>
    </source>
</evidence>
<sequence length="1018" mass="116684">MQELREISGGGVYSVEAAVRLLIPYLEDTGRAAHKAIYFDGWDGLAASAVLRAIAERPPPSLTEKFDRIIHVDCSRWKSRRALQRAIADELKLPQAVMAAFDRQDEEDDFDSVDETSRAEIGEVGRHILEFLIKYRCLVVFHNGSSDTVNLISLGIPQPEFYGTKILWTFRGRLRLNPEIKEKVDSSHLHIYRPLSWVFDDDTAQLILEEAKEIVNYIQHNKQAIDPKIAAKCISYLLWFNKNGGSTINYDWETHASKYWVCDGIVEGDGQFDEPWDVSASLHHQIRMEDCSTHKVNFGEDQYTEFWKSVTHISESGGRANDIILSSKLTSVFFAPKNRPYIPPEMFQESNNLCVLKLFGCKFSFYSPPFLCCRSLRFLGLDNCEDQRREQQDNQMTPSTESCFRSLWVVDISHMDWELDLSPDVTEQMAANIREVHIKKGRIWHSNLAWRRLRNLHKLRVIEPTCPCDTDKKDEFTDMVKLRLLDLSGNVAIRILPSLHGATSLRTLVLDGCVGLERVGPEDLPWCLESFSLDMRKGKANKLICISLAGCGRLSDLNLRGSFTVLEGVDLSGTRIKTIDLKTVDVPCLQRLVLLTCVHLRAILWPENGMRQLRLLCIDTRGGEPVRDASHGSLVSLEQEKSCRAFISITDMKFLQLFDEKFIWGWPDFKLNLCLFIMETTKDDGINCNEQMMGTRNREGQIFHKGSCTYTDVHVGKIISDHSKRSAAQPQPSDFHVEFGDRISGTDMQSTQGIKAIAFVMNRVQSMHVHDNSSIAAVIAEHAMSAAQDEIGWNTLKWCHVERCPNMDTVFVTNYDRNFLFDQLETFWATDLLKARSVWSRGRAFRHKDSFSFAKLQAIHLYYCPRLQFVLPLSWMNTLSSLETLHIVCCGDLRQVFPVEAEFLNQIATKHPNGMLEFPGLKDLYLHHLSSLRQICEAKMFAPKLETVRLRGCWGLRRLPATEYHRQDGPHRVVVDCEKDWWDNLEWDGLHVGHDPSLFAPHHSAYYKKRHLRGTVLR</sequence>
<feature type="domain" description="Disease resistance protein At4g27190-like leucine-rich repeats" evidence="1">
    <location>
        <begin position="848"/>
        <end position="959"/>
    </location>
</feature>
<dbReference type="SUPFAM" id="SSF52058">
    <property type="entry name" value="L domain-like"/>
    <property type="match status" value="2"/>
</dbReference>
<gene>
    <name evidence="2" type="ORF">U9M48_030974</name>
</gene>
<accession>A0AAQ3X2U8</accession>
<dbReference type="Proteomes" id="UP001341281">
    <property type="component" value="Chromosome 07"/>
</dbReference>
<reference evidence="2 3" key="1">
    <citation type="submission" date="2024-02" db="EMBL/GenBank/DDBJ databases">
        <title>High-quality chromosome-scale genome assembly of Pensacola bahiagrass (Paspalum notatum Flugge var. saurae).</title>
        <authorList>
            <person name="Vega J.M."/>
            <person name="Podio M."/>
            <person name="Orjuela J."/>
            <person name="Siena L.A."/>
            <person name="Pessino S.C."/>
            <person name="Combes M.C."/>
            <person name="Mariac C."/>
            <person name="Albertini E."/>
            <person name="Pupilli F."/>
            <person name="Ortiz J.P.A."/>
            <person name="Leblanc O."/>
        </authorList>
    </citation>
    <scope>NUCLEOTIDE SEQUENCE [LARGE SCALE GENOMIC DNA]</scope>
    <source>
        <strain evidence="2">R1</strain>
        <tissue evidence="2">Leaf</tissue>
    </source>
</reference>
<name>A0AAQ3X2U8_PASNO</name>
<evidence type="ECO:0000313" key="2">
    <source>
        <dbReference type="EMBL" id="WVZ83878.1"/>
    </source>
</evidence>
<dbReference type="InterPro" id="IPR057135">
    <property type="entry name" value="At4g27190-like_LRR"/>
</dbReference>
<dbReference type="InterPro" id="IPR050905">
    <property type="entry name" value="Plant_NBS-LRR"/>
</dbReference>
<dbReference type="Gene3D" id="3.80.10.10">
    <property type="entry name" value="Ribonuclease Inhibitor"/>
    <property type="match status" value="2"/>
</dbReference>
<dbReference type="PANTHER" id="PTHR33463">
    <property type="entry name" value="NB-ARC DOMAIN-CONTAINING PROTEIN-RELATED"/>
    <property type="match status" value="1"/>
</dbReference>
<dbReference type="Pfam" id="PF23247">
    <property type="entry name" value="LRR_RPS2"/>
    <property type="match status" value="1"/>
</dbReference>
<dbReference type="InterPro" id="IPR032675">
    <property type="entry name" value="LRR_dom_sf"/>
</dbReference>
<dbReference type="EMBL" id="CP144751">
    <property type="protein sequence ID" value="WVZ83878.1"/>
    <property type="molecule type" value="Genomic_DNA"/>
</dbReference>
<keyword evidence="3" id="KW-1185">Reference proteome</keyword>
<organism evidence="2 3">
    <name type="scientific">Paspalum notatum var. saurae</name>
    <dbReference type="NCBI Taxonomy" id="547442"/>
    <lineage>
        <taxon>Eukaryota</taxon>
        <taxon>Viridiplantae</taxon>
        <taxon>Streptophyta</taxon>
        <taxon>Embryophyta</taxon>
        <taxon>Tracheophyta</taxon>
        <taxon>Spermatophyta</taxon>
        <taxon>Magnoliopsida</taxon>
        <taxon>Liliopsida</taxon>
        <taxon>Poales</taxon>
        <taxon>Poaceae</taxon>
        <taxon>PACMAD clade</taxon>
        <taxon>Panicoideae</taxon>
        <taxon>Andropogonodae</taxon>
        <taxon>Paspaleae</taxon>
        <taxon>Paspalinae</taxon>
        <taxon>Paspalum</taxon>
    </lineage>
</organism>